<dbReference type="GO" id="GO:0006515">
    <property type="term" value="P:protein quality control for misfolded or incompletely synthesized proteins"/>
    <property type="evidence" value="ECO:0007669"/>
    <property type="project" value="TreeGrafter"/>
</dbReference>
<evidence type="ECO:0000313" key="7">
    <source>
        <dbReference type="EMBL" id="CAH2761991.1"/>
    </source>
</evidence>
<keyword evidence="5" id="KW-0720">Serine protease</keyword>
<accession>A0AAU9VIR8</accession>
<evidence type="ECO:0000313" key="8">
    <source>
        <dbReference type="EMBL" id="CAH2762002.1"/>
    </source>
</evidence>
<evidence type="ECO:0000256" key="1">
    <source>
        <dbReference type="ARBA" id="ARBA00007039"/>
    </source>
</evidence>
<comment type="similarity">
    <text evidence="1 6">Belongs to the peptidase S14 family.</text>
</comment>
<dbReference type="GO" id="GO:0051117">
    <property type="term" value="F:ATPase binding"/>
    <property type="evidence" value="ECO:0007669"/>
    <property type="project" value="TreeGrafter"/>
</dbReference>
<dbReference type="CDD" id="cd07016">
    <property type="entry name" value="S14_ClpP_1"/>
    <property type="match status" value="1"/>
</dbReference>
<dbReference type="AlphaFoldDB" id="A0AAU9VIR8"/>
<dbReference type="Proteomes" id="UP001154111">
    <property type="component" value="Chromosome"/>
</dbReference>
<organism evidence="8 10">
    <name type="scientific">Erysipelothrix amsterdamensis</name>
    <dbReference type="NCBI Taxonomy" id="2929157"/>
    <lineage>
        <taxon>Bacteria</taxon>
        <taxon>Bacillati</taxon>
        <taxon>Bacillota</taxon>
        <taxon>Erysipelotrichia</taxon>
        <taxon>Erysipelotrichales</taxon>
        <taxon>Erysipelotrichaceae</taxon>
        <taxon>Erysipelothrix</taxon>
    </lineage>
</organism>
<dbReference type="NCBIfam" id="NF045542">
    <property type="entry name" value="Clp_rel_HeadMat"/>
    <property type="match status" value="1"/>
</dbReference>
<protein>
    <recommendedName>
        <fullName evidence="6">ATP-dependent Clp protease proteolytic subunit</fullName>
    </recommendedName>
</protein>
<dbReference type="RefSeq" id="WP_254006332.1">
    <property type="nucleotide sequence ID" value="NZ_OW659477.1"/>
</dbReference>
<dbReference type="InterPro" id="IPR029045">
    <property type="entry name" value="ClpP/crotonase-like_dom_sf"/>
</dbReference>
<dbReference type="InterPro" id="IPR001907">
    <property type="entry name" value="ClpP"/>
</dbReference>
<dbReference type="PANTHER" id="PTHR10381:SF70">
    <property type="entry name" value="ATP-DEPENDENT CLP PROTEASE PROTEOLYTIC SUBUNIT"/>
    <property type="match status" value="1"/>
</dbReference>
<dbReference type="Pfam" id="PF00574">
    <property type="entry name" value="CLP_protease"/>
    <property type="match status" value="1"/>
</dbReference>
<gene>
    <name evidence="8" type="primary">clpP</name>
    <name evidence="8" type="ORF">ERYAMS2_00990</name>
    <name evidence="7" type="ORF">ERYAMS_00696</name>
</gene>
<keyword evidence="3 8" id="KW-0645">Protease</keyword>
<dbReference type="Gene3D" id="3.90.226.10">
    <property type="entry name" value="2-enoyl-CoA Hydratase, Chain A, domain 1"/>
    <property type="match status" value="1"/>
</dbReference>
<evidence type="ECO:0000313" key="9">
    <source>
        <dbReference type="Proteomes" id="UP001154095"/>
    </source>
</evidence>
<dbReference type="Proteomes" id="UP001154095">
    <property type="component" value="Chromosome"/>
</dbReference>
<keyword evidence="2" id="KW-0963">Cytoplasm</keyword>
<reference evidence="8" key="1">
    <citation type="submission" date="2022-04" db="EMBL/GenBank/DDBJ databases">
        <authorList>
            <person name="Forde T."/>
        </authorList>
    </citation>
    <scope>NUCLEOTIDE SEQUENCE</scope>
    <source>
        <strain evidence="8">A18Y016a</strain>
        <strain evidence="7">A18Y020d</strain>
    </source>
</reference>
<evidence type="ECO:0000256" key="5">
    <source>
        <dbReference type="ARBA" id="ARBA00022825"/>
    </source>
</evidence>
<evidence type="ECO:0000256" key="2">
    <source>
        <dbReference type="ARBA" id="ARBA00022490"/>
    </source>
</evidence>
<dbReference type="EMBL" id="OW659477">
    <property type="protein sequence ID" value="CAH2762002.1"/>
    <property type="molecule type" value="Genomic_DNA"/>
</dbReference>
<name>A0AAU9VIR8_9FIRM</name>
<dbReference type="GO" id="GO:0009368">
    <property type="term" value="C:endopeptidase Clp complex"/>
    <property type="evidence" value="ECO:0007669"/>
    <property type="project" value="TreeGrafter"/>
</dbReference>
<dbReference type="PRINTS" id="PR00127">
    <property type="entry name" value="CLPPROTEASEP"/>
</dbReference>
<dbReference type="GO" id="GO:0004252">
    <property type="term" value="F:serine-type endopeptidase activity"/>
    <property type="evidence" value="ECO:0007669"/>
    <property type="project" value="InterPro"/>
</dbReference>
<evidence type="ECO:0000313" key="10">
    <source>
        <dbReference type="Proteomes" id="UP001154111"/>
    </source>
</evidence>
<proteinExistence type="inferred from homology"/>
<keyword evidence="9" id="KW-1185">Reference proteome</keyword>
<dbReference type="GO" id="GO:0004176">
    <property type="term" value="F:ATP-dependent peptidase activity"/>
    <property type="evidence" value="ECO:0007669"/>
    <property type="project" value="InterPro"/>
</dbReference>
<dbReference type="PANTHER" id="PTHR10381">
    <property type="entry name" value="ATP-DEPENDENT CLP PROTEASE PROTEOLYTIC SUBUNIT"/>
    <property type="match status" value="1"/>
</dbReference>
<evidence type="ECO:0000256" key="6">
    <source>
        <dbReference type="RuleBase" id="RU003567"/>
    </source>
</evidence>
<sequence length="223" mass="25165">MNEVMQFVKKNDTTTELYIYGEIRKQEVWEVLFDVESEHVSALSFKDALDQVETPNLCVRINSMGGSVSEGLTIYNLLNSFSGNVTTIVDGFACSIASVIFMAGSKRIVPESALLMIHNAWSKAEGDAHAMRKAADDLEKITQPSINIYTSKTILNEIEIRNMMDKETWLEAKEAYEFGFATVLEKAEANQCLNDRYLAHLIKENKALKTKILSTNKQDDDFF</sequence>
<dbReference type="InterPro" id="IPR023562">
    <property type="entry name" value="ClpP/TepA"/>
</dbReference>
<keyword evidence="4 8" id="KW-0378">Hydrolase</keyword>
<evidence type="ECO:0000256" key="3">
    <source>
        <dbReference type="ARBA" id="ARBA00022670"/>
    </source>
</evidence>
<dbReference type="SUPFAM" id="SSF52096">
    <property type="entry name" value="ClpP/crotonase"/>
    <property type="match status" value="1"/>
</dbReference>
<evidence type="ECO:0000256" key="4">
    <source>
        <dbReference type="ARBA" id="ARBA00022801"/>
    </source>
</evidence>
<dbReference type="EMBL" id="OW659496">
    <property type="protein sequence ID" value="CAH2761991.1"/>
    <property type="molecule type" value="Genomic_DNA"/>
</dbReference>